<evidence type="ECO:0000313" key="5">
    <source>
        <dbReference type="Proteomes" id="UP000050277"/>
    </source>
</evidence>
<dbReference type="InterPro" id="IPR051677">
    <property type="entry name" value="AfsR-DnrI-RedD_regulator"/>
</dbReference>
<name>A0A0P6YL28_9CHLR</name>
<dbReference type="AlphaFoldDB" id="A0A0P6YL28"/>
<keyword evidence="5" id="KW-1185">Reference proteome</keyword>
<gene>
    <name evidence="4" type="ORF">SE18_13610</name>
</gene>
<dbReference type="Gene3D" id="3.40.50.300">
    <property type="entry name" value="P-loop containing nucleotide triphosphate hydrolases"/>
    <property type="match status" value="1"/>
</dbReference>
<dbReference type="Pfam" id="PF03704">
    <property type="entry name" value="BTAD"/>
    <property type="match status" value="1"/>
</dbReference>
<dbReference type="OrthoDB" id="135231at2"/>
<evidence type="ECO:0000259" key="3">
    <source>
        <dbReference type="SMART" id="SM01043"/>
    </source>
</evidence>
<feature type="domain" description="AAA+ ATPase" evidence="2">
    <location>
        <begin position="20"/>
        <end position="169"/>
    </location>
</feature>
<feature type="domain" description="Bacterial transcriptional activator" evidence="3">
    <location>
        <begin position="834"/>
        <end position="972"/>
    </location>
</feature>
<dbReference type="InterPro" id="IPR011990">
    <property type="entry name" value="TPR-like_helical_dom_sf"/>
</dbReference>
<dbReference type="SUPFAM" id="SSF48452">
    <property type="entry name" value="TPR-like"/>
    <property type="match status" value="2"/>
</dbReference>
<dbReference type="PANTHER" id="PTHR35807">
    <property type="entry name" value="TRANSCRIPTIONAL REGULATOR REDD-RELATED"/>
    <property type="match status" value="1"/>
</dbReference>
<accession>A0A0P6YL28</accession>
<dbReference type="EMBL" id="LGKP01000022">
    <property type="protein sequence ID" value="KPL85935.1"/>
    <property type="molecule type" value="Genomic_DNA"/>
</dbReference>
<proteinExistence type="predicted"/>
<dbReference type="InterPro" id="IPR005158">
    <property type="entry name" value="BTAD"/>
</dbReference>
<protein>
    <submittedName>
        <fullName evidence="4">Uncharacterized protein</fullName>
    </submittedName>
</protein>
<organism evidence="4 5">
    <name type="scientific">Herpetosiphon geysericola</name>
    <dbReference type="NCBI Taxonomy" id="70996"/>
    <lineage>
        <taxon>Bacteria</taxon>
        <taxon>Bacillati</taxon>
        <taxon>Chloroflexota</taxon>
        <taxon>Chloroflexia</taxon>
        <taxon>Herpetosiphonales</taxon>
        <taxon>Herpetosiphonaceae</taxon>
        <taxon>Herpetosiphon</taxon>
    </lineage>
</organism>
<dbReference type="PROSITE" id="PS50005">
    <property type="entry name" value="TPR"/>
    <property type="match status" value="1"/>
</dbReference>
<dbReference type="RefSeq" id="WP_054535008.1">
    <property type="nucleotide sequence ID" value="NZ_LGKP01000022.1"/>
</dbReference>
<dbReference type="InterPro" id="IPR003593">
    <property type="entry name" value="AAA+_ATPase"/>
</dbReference>
<evidence type="ECO:0000256" key="1">
    <source>
        <dbReference type="PROSITE-ProRule" id="PRU00339"/>
    </source>
</evidence>
<sequence>MSFYPTYVERPRLLRLTQHEPRVILIIGLPSSGKSTVLEALKHSINAPYAMLRLASAPNDPQAMLHTIGQQLGLTSEQQLPQLLAIRQPTWILIDDLDQLLDAWGAFLPEYAWLTDLLENPALHVVATALSIPQHPMIQQWIIRQQLLVIGAKELAFTSAELIELAQKRQLSLSQAQADQLIGLTEGWVAPCIFALNRSGTLQPSSLEWVMQDVMGRLPAQLRNLLEAWLWLASDSLELLQSLLPNDDLARLLLSWESAGLLFEANLRLQPLAELGLRKRSNALADYLTPLFEQAGAWYLAQQQLLPFVHQMQRLQRWDVINHTLIEQFDLVNNQRFFGELVNALQTVPVQQLAPKVGWLLVRSYHLGARNAEKALILVNQLLGIHQQPDDQRMLRLLKADMLRAQGAIREADSLIQPYLNDPNLTDDDHARVLRTHAIYLASLGQDDAAITTFERAYNYIEGSGINRLLGLILGDYANAAARAGRYSLADRLLRQATSLWDEMASPAGLSQTLNLRALVALHQGQISDAARYAQEAYDNGMRADKRAANGALVTLGDVALAERDWTSAIGRYGLAREQLRNSNMVDYHILTYALALESQATRHGSRDQLQRLLLEIDTTTAQNPLDQAWLAVARSAANLSLKIDGTIPLLQRALAGLDNEGSLAKGLLYLLLSEAFWLRHERGEARQAWKALDELIIEGRSGLPILLSALTSHLPDLVQEAYTEWNSPFAARVLHDTLSAPQAPTLVVRLMGQLRVEIDGKLQRIPRQGILLIALLLLNPSGMTSEELRENLWGIDGKAAGWRKMLERTRKVIPECVVYDGSIYRLGIPLSLIDADILVIKNTHLQGSEATLERLQLAADYASQGFLPGCDAAWIEHERQVLIKRGSELWVATGIQAYDQQLFDRAQQAYDRALQLEPLNARAVALAMNLAIKQERRTDALKLYATYRNALADQYGIDPSAELQALERRALD</sequence>
<dbReference type="Gene3D" id="1.25.40.10">
    <property type="entry name" value="Tetratricopeptide repeat domain"/>
    <property type="match status" value="2"/>
</dbReference>
<dbReference type="Proteomes" id="UP000050277">
    <property type="component" value="Unassembled WGS sequence"/>
</dbReference>
<dbReference type="InterPro" id="IPR019734">
    <property type="entry name" value="TPR_rpt"/>
</dbReference>
<reference evidence="4 5" key="1">
    <citation type="submission" date="2015-07" db="EMBL/GenBank/DDBJ databases">
        <title>Whole genome sequence of Herpetosiphon geysericola DSM 7119.</title>
        <authorList>
            <person name="Hemp J."/>
            <person name="Ward L.M."/>
            <person name="Pace L.A."/>
            <person name="Fischer W.W."/>
        </authorList>
    </citation>
    <scope>NUCLEOTIDE SEQUENCE [LARGE SCALE GENOMIC DNA]</scope>
    <source>
        <strain evidence="4 5">DSM 7119</strain>
    </source>
</reference>
<keyword evidence="1" id="KW-0802">TPR repeat</keyword>
<feature type="repeat" description="TPR" evidence="1">
    <location>
        <begin position="888"/>
        <end position="921"/>
    </location>
</feature>
<dbReference type="SMART" id="SM00382">
    <property type="entry name" value="AAA"/>
    <property type="match status" value="1"/>
</dbReference>
<evidence type="ECO:0000259" key="2">
    <source>
        <dbReference type="SMART" id="SM00382"/>
    </source>
</evidence>
<dbReference type="SMART" id="SM01043">
    <property type="entry name" value="BTAD"/>
    <property type="match status" value="1"/>
</dbReference>
<comment type="caution">
    <text evidence="4">The sequence shown here is derived from an EMBL/GenBank/DDBJ whole genome shotgun (WGS) entry which is preliminary data.</text>
</comment>
<dbReference type="InterPro" id="IPR027417">
    <property type="entry name" value="P-loop_NTPase"/>
</dbReference>
<dbReference type="SUPFAM" id="SSF52540">
    <property type="entry name" value="P-loop containing nucleoside triphosphate hydrolases"/>
    <property type="match status" value="1"/>
</dbReference>
<dbReference type="STRING" id="70996.SE18_13610"/>
<evidence type="ECO:0000313" key="4">
    <source>
        <dbReference type="EMBL" id="KPL85935.1"/>
    </source>
</evidence>